<dbReference type="Gene3D" id="3.30.70.270">
    <property type="match status" value="1"/>
</dbReference>
<feature type="compositionally biased region" description="Low complexity" evidence="1">
    <location>
        <begin position="23"/>
        <end position="38"/>
    </location>
</feature>
<keyword evidence="4" id="KW-1185">Reference proteome</keyword>
<feature type="non-terminal residue" evidence="3">
    <location>
        <position position="1"/>
    </location>
</feature>
<name>A0AA38FQP5_TAXCH</name>
<dbReference type="AlphaFoldDB" id="A0AA38FQP5"/>
<dbReference type="PANTHER" id="PTHR24559:SF431">
    <property type="entry name" value="RNA-DIRECTED DNA POLYMERASE HOMOLOG"/>
    <property type="match status" value="1"/>
</dbReference>
<gene>
    <name evidence="3" type="ORF">KI387_036732</name>
</gene>
<feature type="compositionally biased region" description="Polar residues" evidence="1">
    <location>
        <begin position="1"/>
        <end position="10"/>
    </location>
</feature>
<dbReference type="Pfam" id="PF00078">
    <property type="entry name" value="RVT_1"/>
    <property type="match status" value="1"/>
</dbReference>
<comment type="caution">
    <text evidence="3">The sequence shown here is derived from an EMBL/GenBank/DDBJ whole genome shotgun (WGS) entry which is preliminary data.</text>
</comment>
<dbReference type="Gene3D" id="3.10.10.10">
    <property type="entry name" value="HIV Type 1 Reverse Transcriptase, subunit A, domain 1"/>
    <property type="match status" value="1"/>
</dbReference>
<dbReference type="InterPro" id="IPR000477">
    <property type="entry name" value="RT_dom"/>
</dbReference>
<feature type="domain" description="Reverse transcriptase" evidence="2">
    <location>
        <begin position="236"/>
        <end position="358"/>
    </location>
</feature>
<evidence type="ECO:0000313" key="4">
    <source>
        <dbReference type="Proteomes" id="UP000824469"/>
    </source>
</evidence>
<dbReference type="InterPro" id="IPR053134">
    <property type="entry name" value="RNA-dir_DNA_polymerase"/>
</dbReference>
<dbReference type="OMA" id="WVANIVR"/>
<dbReference type="EMBL" id="JAHRHJ020000007">
    <property type="protein sequence ID" value="KAH9308821.1"/>
    <property type="molecule type" value="Genomic_DNA"/>
</dbReference>
<feature type="non-terminal residue" evidence="3">
    <location>
        <position position="359"/>
    </location>
</feature>
<protein>
    <recommendedName>
        <fullName evidence="2">Reverse transcriptase domain-containing protein</fullName>
    </recommendedName>
</protein>
<evidence type="ECO:0000313" key="3">
    <source>
        <dbReference type="EMBL" id="KAH9308821.1"/>
    </source>
</evidence>
<dbReference type="CDD" id="cd01647">
    <property type="entry name" value="RT_LTR"/>
    <property type="match status" value="1"/>
</dbReference>
<dbReference type="InterPro" id="IPR043128">
    <property type="entry name" value="Rev_trsase/Diguanyl_cyclase"/>
</dbReference>
<evidence type="ECO:0000259" key="2">
    <source>
        <dbReference type="Pfam" id="PF00078"/>
    </source>
</evidence>
<evidence type="ECO:0000256" key="1">
    <source>
        <dbReference type="SAM" id="MobiDB-lite"/>
    </source>
</evidence>
<dbReference type="Proteomes" id="UP000824469">
    <property type="component" value="Unassembled WGS sequence"/>
</dbReference>
<organism evidence="3 4">
    <name type="scientific">Taxus chinensis</name>
    <name type="common">Chinese yew</name>
    <name type="synonym">Taxus wallichiana var. chinensis</name>
    <dbReference type="NCBI Taxonomy" id="29808"/>
    <lineage>
        <taxon>Eukaryota</taxon>
        <taxon>Viridiplantae</taxon>
        <taxon>Streptophyta</taxon>
        <taxon>Embryophyta</taxon>
        <taxon>Tracheophyta</taxon>
        <taxon>Spermatophyta</taxon>
        <taxon>Pinopsida</taxon>
        <taxon>Pinidae</taxon>
        <taxon>Conifers II</taxon>
        <taxon>Cupressales</taxon>
        <taxon>Taxaceae</taxon>
        <taxon>Taxus</taxon>
    </lineage>
</organism>
<sequence length="359" mass="40341">FPETPTQETPPVSCILEEEDVAPTKPSSPTLPSSPTESIDPESIPPNFFFINAIFIGPLTYQRDNDDPSSLPLLYPDMIEEDSPLINVVECQDDDSILTYLGADDSYIQRALPSETQTMLNESTIEINIHTEEDPHIVKIGQSLNTSEKAAFTTFLHARNQAFAWSYADMSGIDPTIAVHNITLNPDSKLVKQKLRKMHPRIALLVKEELQRLLSVSFILPIDYPQWISNIVPVTKATGGLRICTDFWDLNLACPKDDFPLPSIDQLVDLTAGHEMLSLMDGFSGYNQILVAPADQHKTAFITPWGTFCYRVMPFGLKNAGATYQWAMTYIFHDIMHTILEDYVDDLLGKSKHRSEHLD</sequence>
<dbReference type="PANTHER" id="PTHR24559">
    <property type="entry name" value="TRANSPOSON TY3-I GAG-POL POLYPROTEIN"/>
    <property type="match status" value="1"/>
</dbReference>
<reference evidence="3 4" key="1">
    <citation type="journal article" date="2021" name="Nat. Plants">
        <title>The Taxus genome provides insights into paclitaxel biosynthesis.</title>
        <authorList>
            <person name="Xiong X."/>
            <person name="Gou J."/>
            <person name="Liao Q."/>
            <person name="Li Y."/>
            <person name="Zhou Q."/>
            <person name="Bi G."/>
            <person name="Li C."/>
            <person name="Du R."/>
            <person name="Wang X."/>
            <person name="Sun T."/>
            <person name="Guo L."/>
            <person name="Liang H."/>
            <person name="Lu P."/>
            <person name="Wu Y."/>
            <person name="Zhang Z."/>
            <person name="Ro D.K."/>
            <person name="Shang Y."/>
            <person name="Huang S."/>
            <person name="Yan J."/>
        </authorList>
    </citation>
    <scope>NUCLEOTIDE SEQUENCE [LARGE SCALE GENOMIC DNA]</scope>
    <source>
        <strain evidence="3">Ta-2019</strain>
    </source>
</reference>
<dbReference type="InterPro" id="IPR043502">
    <property type="entry name" value="DNA/RNA_pol_sf"/>
</dbReference>
<dbReference type="SUPFAM" id="SSF56672">
    <property type="entry name" value="DNA/RNA polymerases"/>
    <property type="match status" value="1"/>
</dbReference>
<feature type="region of interest" description="Disordered" evidence="1">
    <location>
        <begin position="1"/>
        <end position="42"/>
    </location>
</feature>
<accession>A0AA38FQP5</accession>
<proteinExistence type="predicted"/>